<dbReference type="InterPro" id="IPR013097">
    <property type="entry name" value="Dabb"/>
</dbReference>
<proteinExistence type="predicted"/>
<dbReference type="PROSITE" id="PS51502">
    <property type="entry name" value="S_R_A_B_BARREL"/>
    <property type="match status" value="1"/>
</dbReference>
<dbReference type="Pfam" id="PF07876">
    <property type="entry name" value="Dabb"/>
    <property type="match status" value="1"/>
</dbReference>
<gene>
    <name evidence="2" type="ORF">KVT40_007647</name>
</gene>
<dbReference type="AlphaFoldDB" id="A0A8K0KZ67"/>
<keyword evidence="3" id="KW-1185">Reference proteome</keyword>
<dbReference type="Gene3D" id="3.30.70.100">
    <property type="match status" value="1"/>
</dbReference>
<dbReference type="SMART" id="SM00886">
    <property type="entry name" value="Dabb"/>
    <property type="match status" value="1"/>
</dbReference>
<reference evidence="2" key="1">
    <citation type="submission" date="2021-07" db="EMBL/GenBank/DDBJ databases">
        <title>Elsinoe batatas strain:CRI-CJ2 Genome sequencing and assembly.</title>
        <authorList>
            <person name="Huang L."/>
        </authorList>
    </citation>
    <scope>NUCLEOTIDE SEQUENCE</scope>
    <source>
        <strain evidence="2">CRI-CJ2</strain>
    </source>
</reference>
<dbReference type="SUPFAM" id="SSF54909">
    <property type="entry name" value="Dimeric alpha+beta barrel"/>
    <property type="match status" value="1"/>
</dbReference>
<accession>A0A8K0KZ67</accession>
<dbReference type="EMBL" id="JAESVG020000009">
    <property type="protein sequence ID" value="KAG8624580.1"/>
    <property type="molecule type" value="Genomic_DNA"/>
</dbReference>
<protein>
    <recommendedName>
        <fullName evidence="1">Stress-response A/B barrel domain-containing protein</fullName>
    </recommendedName>
</protein>
<evidence type="ECO:0000313" key="3">
    <source>
        <dbReference type="Proteomes" id="UP000809789"/>
    </source>
</evidence>
<sequence length="106" mass="12158">MTSEQVNRVTLFKVPDPRAQEELLSKYKQLQSKAVKDGKPYIISAKAGRTEEDQRNQGYTIVARTTFANQEGFEFYDKHCKAHGEIKEYAKTVHQGVLMVFFKSVV</sequence>
<evidence type="ECO:0000259" key="1">
    <source>
        <dbReference type="PROSITE" id="PS51502"/>
    </source>
</evidence>
<dbReference type="Proteomes" id="UP000809789">
    <property type="component" value="Unassembled WGS sequence"/>
</dbReference>
<feature type="domain" description="Stress-response A/B barrel" evidence="1">
    <location>
        <begin position="6"/>
        <end position="102"/>
    </location>
</feature>
<dbReference type="OrthoDB" id="3830014at2759"/>
<name>A0A8K0KZ67_9PEZI</name>
<dbReference type="InterPro" id="IPR011008">
    <property type="entry name" value="Dimeric_a/b-barrel"/>
</dbReference>
<evidence type="ECO:0000313" key="2">
    <source>
        <dbReference type="EMBL" id="KAG8624580.1"/>
    </source>
</evidence>
<comment type="caution">
    <text evidence="2">The sequence shown here is derived from an EMBL/GenBank/DDBJ whole genome shotgun (WGS) entry which is preliminary data.</text>
</comment>
<organism evidence="2 3">
    <name type="scientific">Elsinoe batatas</name>
    <dbReference type="NCBI Taxonomy" id="2601811"/>
    <lineage>
        <taxon>Eukaryota</taxon>
        <taxon>Fungi</taxon>
        <taxon>Dikarya</taxon>
        <taxon>Ascomycota</taxon>
        <taxon>Pezizomycotina</taxon>
        <taxon>Dothideomycetes</taxon>
        <taxon>Dothideomycetidae</taxon>
        <taxon>Myriangiales</taxon>
        <taxon>Elsinoaceae</taxon>
        <taxon>Elsinoe</taxon>
    </lineage>
</organism>